<dbReference type="Proteomes" id="UP000646827">
    <property type="component" value="Unassembled WGS sequence"/>
</dbReference>
<dbReference type="AlphaFoldDB" id="A0A8H7VEY5"/>
<organism evidence="10 11">
    <name type="scientific">Circinella minor</name>
    <dbReference type="NCBI Taxonomy" id="1195481"/>
    <lineage>
        <taxon>Eukaryota</taxon>
        <taxon>Fungi</taxon>
        <taxon>Fungi incertae sedis</taxon>
        <taxon>Mucoromycota</taxon>
        <taxon>Mucoromycotina</taxon>
        <taxon>Mucoromycetes</taxon>
        <taxon>Mucorales</taxon>
        <taxon>Lichtheimiaceae</taxon>
        <taxon>Circinella</taxon>
    </lineage>
</organism>
<dbReference type="GO" id="GO:0016717">
    <property type="term" value="F:oxidoreductase activity, acting on paired donors, with oxidation of a pair of donors resulting in the reduction of molecular oxygen to two molecules of water"/>
    <property type="evidence" value="ECO:0007669"/>
    <property type="project" value="InterPro"/>
</dbReference>
<protein>
    <recommendedName>
        <fullName evidence="12">Fatty acid desaturase domain-containing protein</fullName>
    </recommendedName>
</protein>
<feature type="transmembrane region" description="Helical" evidence="7">
    <location>
        <begin position="62"/>
        <end position="80"/>
    </location>
</feature>
<dbReference type="Pfam" id="PF11960">
    <property type="entry name" value="DUF3474"/>
    <property type="match status" value="1"/>
</dbReference>
<dbReference type="InterPro" id="IPR021863">
    <property type="entry name" value="FAS_N"/>
</dbReference>
<gene>
    <name evidence="10" type="ORF">INT45_004157</name>
</gene>
<accession>A0A8H7VEY5</accession>
<evidence type="ECO:0000256" key="1">
    <source>
        <dbReference type="ARBA" id="ARBA00004370"/>
    </source>
</evidence>
<name>A0A8H7VEY5_9FUNG</name>
<evidence type="ECO:0000256" key="6">
    <source>
        <dbReference type="SAM" id="MobiDB-lite"/>
    </source>
</evidence>
<evidence type="ECO:0000256" key="7">
    <source>
        <dbReference type="SAM" id="Phobius"/>
    </source>
</evidence>
<keyword evidence="7" id="KW-1133">Transmembrane helix</keyword>
<keyword evidence="7" id="KW-0812">Transmembrane</keyword>
<comment type="pathway">
    <text evidence="2">Lipid metabolism.</text>
</comment>
<evidence type="ECO:0008006" key="12">
    <source>
        <dbReference type="Google" id="ProtNLM"/>
    </source>
</evidence>
<evidence type="ECO:0000256" key="3">
    <source>
        <dbReference type="ARBA" id="ARBA00009295"/>
    </source>
</evidence>
<dbReference type="InterPro" id="IPR005804">
    <property type="entry name" value="FA_desaturase_dom"/>
</dbReference>
<evidence type="ECO:0000259" key="8">
    <source>
        <dbReference type="Pfam" id="PF00487"/>
    </source>
</evidence>
<dbReference type="GO" id="GO:0006629">
    <property type="term" value="P:lipid metabolic process"/>
    <property type="evidence" value="ECO:0007669"/>
    <property type="project" value="InterPro"/>
</dbReference>
<keyword evidence="4" id="KW-0560">Oxidoreductase</keyword>
<feature type="transmembrane region" description="Helical" evidence="7">
    <location>
        <begin position="92"/>
        <end position="111"/>
    </location>
</feature>
<keyword evidence="11" id="KW-1185">Reference proteome</keyword>
<feature type="transmembrane region" description="Helical" evidence="7">
    <location>
        <begin position="275"/>
        <end position="294"/>
    </location>
</feature>
<evidence type="ECO:0000313" key="11">
    <source>
        <dbReference type="Proteomes" id="UP000646827"/>
    </source>
</evidence>
<dbReference type="Pfam" id="PF00487">
    <property type="entry name" value="FA_desaturase"/>
    <property type="match status" value="1"/>
</dbReference>
<dbReference type="InterPro" id="IPR012171">
    <property type="entry name" value="Fatty_acid_desaturase"/>
</dbReference>
<dbReference type="PANTHER" id="PTHR32100">
    <property type="entry name" value="OMEGA-6 FATTY ACID DESATURASE, CHLOROPLASTIC"/>
    <property type="match status" value="1"/>
</dbReference>
<feature type="region of interest" description="Disordered" evidence="6">
    <location>
        <begin position="1"/>
        <end position="21"/>
    </location>
</feature>
<feature type="domain" description="Fatty acid desaturase N-terminal" evidence="9">
    <location>
        <begin position="35"/>
        <end position="74"/>
    </location>
</feature>
<evidence type="ECO:0000259" key="9">
    <source>
        <dbReference type="Pfam" id="PF11960"/>
    </source>
</evidence>
<dbReference type="GO" id="GO:0016020">
    <property type="term" value="C:membrane"/>
    <property type="evidence" value="ECO:0007669"/>
    <property type="project" value="UniProtKB-SubCell"/>
</dbReference>
<evidence type="ECO:0000313" key="10">
    <source>
        <dbReference type="EMBL" id="KAG2220551.1"/>
    </source>
</evidence>
<keyword evidence="5 7" id="KW-0472">Membrane</keyword>
<reference evidence="10 11" key="1">
    <citation type="submission" date="2020-12" db="EMBL/GenBank/DDBJ databases">
        <title>Metabolic potential, ecology and presence of endohyphal bacteria is reflected in genomic diversity of Mucoromycotina.</title>
        <authorList>
            <person name="Muszewska A."/>
            <person name="Okrasinska A."/>
            <person name="Steczkiewicz K."/>
            <person name="Drgas O."/>
            <person name="Orlowska M."/>
            <person name="Perlinska-Lenart U."/>
            <person name="Aleksandrzak-Piekarczyk T."/>
            <person name="Szatraj K."/>
            <person name="Zielenkiewicz U."/>
            <person name="Pilsyk S."/>
            <person name="Malc E."/>
            <person name="Mieczkowski P."/>
            <person name="Kruszewska J.S."/>
            <person name="Biernat P."/>
            <person name="Pawlowska J."/>
        </authorList>
    </citation>
    <scope>NUCLEOTIDE SEQUENCE [LARGE SCALE GENOMIC DNA]</scope>
    <source>
        <strain evidence="10 11">CBS 142.35</strain>
    </source>
</reference>
<evidence type="ECO:0000256" key="5">
    <source>
        <dbReference type="ARBA" id="ARBA00023136"/>
    </source>
</evidence>
<dbReference type="OrthoDB" id="1461976at2759"/>
<comment type="subcellular location">
    <subcellularLocation>
        <location evidence="1">Membrane</location>
    </subcellularLocation>
</comment>
<sequence length="398" mass="46064">MITTTTLSNKKKNGNIMKKQDNPNIDEAIKRGWEIPDYTMKQLRDAIPSHCFRRDTFYSLSYVLHDAIFVTILAFSASYIDMVPSVSLRVGLWSIYWVLQGIVAMGVWVLGHECGHQAFSPSKTINNSVGLVLHSLLLTPYHSWRISHSRHHKGTGSMSKDEIYVPLTRSKRGMPSRQRDPEGDGPHGTFEQSPVATLYSMFSMFVLGWPLYLINNFGGRHYDSISWISHLNPKCDIFNENHFWEVTESVGGILSMIGFLGYLCQNLGIMTVIKFYGIPYIFLNFWLVLITYLHHTHPEVPHYRDGVWNFQRGASLTIDRSYGKFIDHFHHHISDTHVVHHLFSTIPHYHAQEATFYLKKAMGKHYQSDNTPIPLAFWQSWTRCYYVEDEGDVVFYKH</sequence>
<comment type="caution">
    <text evidence="10">The sequence shown here is derived from an EMBL/GenBank/DDBJ whole genome shotgun (WGS) entry which is preliminary data.</text>
</comment>
<dbReference type="EMBL" id="JAEPRB010000137">
    <property type="protein sequence ID" value="KAG2220551.1"/>
    <property type="molecule type" value="Genomic_DNA"/>
</dbReference>
<feature type="domain" description="Fatty acid desaturase" evidence="8">
    <location>
        <begin position="93"/>
        <end position="368"/>
    </location>
</feature>
<evidence type="ECO:0000256" key="2">
    <source>
        <dbReference type="ARBA" id="ARBA00005189"/>
    </source>
</evidence>
<evidence type="ECO:0000256" key="4">
    <source>
        <dbReference type="ARBA" id="ARBA00023002"/>
    </source>
</evidence>
<feature type="transmembrane region" description="Helical" evidence="7">
    <location>
        <begin position="196"/>
        <end position="214"/>
    </location>
</feature>
<dbReference type="CDD" id="cd03507">
    <property type="entry name" value="Delta12-FADS-like"/>
    <property type="match status" value="1"/>
</dbReference>
<proteinExistence type="inferred from homology"/>
<comment type="similarity">
    <text evidence="3">Belongs to the fatty acid desaturase type 1 family.</text>
</comment>